<gene>
    <name evidence="1" type="ORF">FLJC2902T_31730</name>
</gene>
<evidence type="ECO:0000313" key="1">
    <source>
        <dbReference type="EMBL" id="ESU25231.1"/>
    </source>
</evidence>
<reference evidence="1 2" key="1">
    <citation type="submission" date="2013-08" db="EMBL/GenBank/DDBJ databases">
        <title>Flavobacterium limnosediminis JC2902 genome sequencing.</title>
        <authorList>
            <person name="Lee K."/>
            <person name="Yi H."/>
            <person name="Park S."/>
            <person name="Chun J."/>
        </authorList>
    </citation>
    <scope>NUCLEOTIDE SEQUENCE [LARGE SCALE GENOMIC DNA]</scope>
    <source>
        <strain evidence="1 2">JC2902</strain>
    </source>
</reference>
<name>V6SF91_9FLAO</name>
<protein>
    <submittedName>
        <fullName evidence="1">Uncharacterized protein</fullName>
    </submittedName>
</protein>
<proteinExistence type="predicted"/>
<dbReference type="EMBL" id="AVGG01000033">
    <property type="protein sequence ID" value="ESU25231.1"/>
    <property type="molecule type" value="Genomic_DNA"/>
</dbReference>
<dbReference type="eggNOG" id="ENOG50344CA">
    <property type="taxonomic scope" value="Bacteria"/>
</dbReference>
<comment type="caution">
    <text evidence="1">The sequence shown here is derived from an EMBL/GenBank/DDBJ whole genome shotgun (WGS) entry which is preliminary data.</text>
</comment>
<dbReference type="AlphaFoldDB" id="V6SF91"/>
<organism evidence="1 2">
    <name type="scientific">Flavobacterium limnosediminis JC2902</name>
    <dbReference type="NCBI Taxonomy" id="1341181"/>
    <lineage>
        <taxon>Bacteria</taxon>
        <taxon>Pseudomonadati</taxon>
        <taxon>Bacteroidota</taxon>
        <taxon>Flavobacteriia</taxon>
        <taxon>Flavobacteriales</taxon>
        <taxon>Flavobacteriaceae</taxon>
        <taxon>Flavobacterium</taxon>
    </lineage>
</organism>
<dbReference type="OrthoDB" id="1442321at2"/>
<keyword evidence="2" id="KW-1185">Reference proteome</keyword>
<accession>V6SF91</accession>
<dbReference type="Proteomes" id="UP000018004">
    <property type="component" value="Unassembled WGS sequence"/>
</dbReference>
<sequence>MDNTAIIDNCLIGFYASFNEPGIDQDQIKTLIWGENGLRKKLKSLKWQTYGQDFHLILFQIYVKPIPYLREALREIENYRKKEKSIGISIILDDENFFNLNEAERQKFVKTILNNKLDLLSKKIKSNNLDLDIEKLKIDIDSSLNS</sequence>
<evidence type="ECO:0000313" key="2">
    <source>
        <dbReference type="Proteomes" id="UP000018004"/>
    </source>
</evidence>
<dbReference type="RefSeq" id="WP_023580702.1">
    <property type="nucleotide sequence ID" value="NZ_AVGG01000033.1"/>
</dbReference>